<gene>
    <name evidence="6" type="ORF">FNF27_00249</name>
    <name evidence="5" type="ORF">FNF28_00463</name>
    <name evidence="3" type="ORF">FNF29_01383</name>
    <name evidence="4" type="ORF">FNF31_02802</name>
</gene>
<dbReference type="Proteomes" id="UP000324907">
    <property type="component" value="Unassembled WGS sequence"/>
</dbReference>
<dbReference type="EMBL" id="VLTL01000004">
    <property type="protein sequence ID" value="KAA0171827.1"/>
    <property type="molecule type" value="Genomic_DNA"/>
</dbReference>
<feature type="compositionally biased region" description="Acidic residues" evidence="1">
    <location>
        <begin position="126"/>
        <end position="138"/>
    </location>
</feature>
<evidence type="ECO:0000313" key="8">
    <source>
        <dbReference type="Proteomes" id="UP000323011"/>
    </source>
</evidence>
<keyword evidence="2" id="KW-0732">Signal</keyword>
<dbReference type="Proteomes" id="UP000322899">
    <property type="component" value="Unassembled WGS sequence"/>
</dbReference>
<keyword evidence="8" id="KW-1185">Reference proteome</keyword>
<evidence type="ECO:0000313" key="10">
    <source>
        <dbReference type="Proteomes" id="UP000325113"/>
    </source>
</evidence>
<evidence type="ECO:0000256" key="1">
    <source>
        <dbReference type="SAM" id="MobiDB-lite"/>
    </source>
</evidence>
<dbReference type="EMBL" id="VLTN01000005">
    <property type="protein sequence ID" value="KAA0155964.1"/>
    <property type="molecule type" value="Genomic_DNA"/>
</dbReference>
<dbReference type="Proteomes" id="UP000325113">
    <property type="component" value="Unassembled WGS sequence"/>
</dbReference>
<organism evidence="6 7">
    <name type="scientific">Cafeteria roenbergensis</name>
    <name type="common">Marine flagellate</name>
    <dbReference type="NCBI Taxonomy" id="33653"/>
    <lineage>
        <taxon>Eukaryota</taxon>
        <taxon>Sar</taxon>
        <taxon>Stramenopiles</taxon>
        <taxon>Bigyra</taxon>
        <taxon>Opalozoa</taxon>
        <taxon>Bicosoecida</taxon>
        <taxon>Cafeteriaceae</taxon>
        <taxon>Cafeteria</taxon>
    </lineage>
</organism>
<reference evidence="7 8" key="1">
    <citation type="submission" date="2019-07" db="EMBL/GenBank/DDBJ databases">
        <title>Genomes of Cafeteria roenbergensis.</title>
        <authorList>
            <person name="Fischer M.G."/>
            <person name="Hackl T."/>
            <person name="Roman M."/>
        </authorList>
    </citation>
    <scope>NUCLEOTIDE SEQUENCE [LARGE SCALE GENOMIC DNA]</scope>
    <source>
        <strain evidence="3 8">BVI</strain>
        <strain evidence="4 10">Cflag</strain>
        <strain evidence="6 7">E4-10P</strain>
        <strain evidence="5 9">RCC970-E3</strain>
    </source>
</reference>
<feature type="chain" id="PRO_5036365972" description="RxLR effector protein" evidence="2">
    <location>
        <begin position="26"/>
        <end position="156"/>
    </location>
</feature>
<feature type="signal peptide" evidence="2">
    <location>
        <begin position="1"/>
        <end position="25"/>
    </location>
</feature>
<accession>A0A5A8EQW0</accession>
<proteinExistence type="predicted"/>
<evidence type="ECO:0000256" key="2">
    <source>
        <dbReference type="SAM" id="SignalP"/>
    </source>
</evidence>
<comment type="caution">
    <text evidence="6">The sequence shown here is derived from an EMBL/GenBank/DDBJ whole genome shotgun (WGS) entry which is preliminary data.</text>
</comment>
<feature type="compositionally biased region" description="Acidic residues" evidence="1">
    <location>
        <begin position="147"/>
        <end position="156"/>
    </location>
</feature>
<dbReference type="Proteomes" id="UP000323011">
    <property type="component" value="Unassembled WGS sequence"/>
</dbReference>
<feature type="region of interest" description="Disordered" evidence="1">
    <location>
        <begin position="87"/>
        <end position="156"/>
    </location>
</feature>
<evidence type="ECO:0000313" key="5">
    <source>
        <dbReference type="EMBL" id="KAA0171827.1"/>
    </source>
</evidence>
<name>A0A5A8EQW0_CAFRO</name>
<dbReference type="EMBL" id="VLTO01000001">
    <property type="protein sequence ID" value="KAA0178400.1"/>
    <property type="molecule type" value="Genomic_DNA"/>
</dbReference>
<evidence type="ECO:0000313" key="4">
    <source>
        <dbReference type="EMBL" id="KAA0163641.1"/>
    </source>
</evidence>
<dbReference type="AlphaFoldDB" id="A0A5A8EQW0"/>
<dbReference type="EMBL" id="VLTM01000021">
    <property type="protein sequence ID" value="KAA0163641.1"/>
    <property type="molecule type" value="Genomic_DNA"/>
</dbReference>
<evidence type="ECO:0008006" key="11">
    <source>
        <dbReference type="Google" id="ProtNLM"/>
    </source>
</evidence>
<protein>
    <recommendedName>
        <fullName evidence="11">RxLR effector protein</fullName>
    </recommendedName>
</protein>
<evidence type="ECO:0000313" key="7">
    <source>
        <dbReference type="Proteomes" id="UP000322899"/>
    </source>
</evidence>
<evidence type="ECO:0000313" key="6">
    <source>
        <dbReference type="EMBL" id="KAA0178400.1"/>
    </source>
</evidence>
<evidence type="ECO:0000313" key="3">
    <source>
        <dbReference type="EMBL" id="KAA0155964.1"/>
    </source>
</evidence>
<evidence type="ECO:0000313" key="9">
    <source>
        <dbReference type="Proteomes" id="UP000324907"/>
    </source>
</evidence>
<sequence>MRRSCFRILALAALVFVAAGPLAEARRLRAKVAARRIVGESATDLSITPRDDAIEFAKIENSFAPKQVARHTPSLMLHRSSTAVGARECDGLDCNDNDQRSNQGPADDDEDEQSDSTSENGRYNNEDEDEDEDEDEEQTSPSASVGVEDDDEDNHE</sequence>